<dbReference type="Gene3D" id="1.10.275.10">
    <property type="entry name" value="Fumarase/aspartase (N-terminal domain)"/>
    <property type="match status" value="1"/>
</dbReference>
<dbReference type="InterPro" id="IPR005921">
    <property type="entry name" value="HutH"/>
</dbReference>
<dbReference type="InterPro" id="IPR022313">
    <property type="entry name" value="Phe/His_NH3-lyase_AS"/>
</dbReference>
<dbReference type="CDD" id="cd00332">
    <property type="entry name" value="PAL-HAL"/>
    <property type="match status" value="1"/>
</dbReference>
<dbReference type="InterPro" id="IPR001106">
    <property type="entry name" value="Aromatic_Lyase"/>
</dbReference>
<dbReference type="NCBIfam" id="TIGR01225">
    <property type="entry name" value="hutH"/>
    <property type="match status" value="1"/>
</dbReference>
<dbReference type="InterPro" id="IPR024083">
    <property type="entry name" value="Fumarase/histidase_N"/>
</dbReference>
<keyword evidence="4" id="KW-0456">Lyase</keyword>
<reference evidence="6" key="1">
    <citation type="submission" date="2018-05" db="EMBL/GenBank/DDBJ databases">
        <authorList>
            <person name="Lanie J.A."/>
            <person name="Ng W.-L."/>
            <person name="Kazmierczak K.M."/>
            <person name="Andrzejewski T.M."/>
            <person name="Davidsen T.M."/>
            <person name="Wayne K.J."/>
            <person name="Tettelin H."/>
            <person name="Glass J.I."/>
            <person name="Rusch D."/>
            <person name="Podicherti R."/>
            <person name="Tsui H.-C.T."/>
            <person name="Winkler M.E."/>
        </authorList>
    </citation>
    <scope>NUCLEOTIDE SEQUENCE</scope>
</reference>
<dbReference type="Pfam" id="PF00221">
    <property type="entry name" value="Lyase_aromatic"/>
    <property type="match status" value="1"/>
</dbReference>
<dbReference type="AlphaFoldDB" id="A0A381PXH0"/>
<evidence type="ECO:0000256" key="3">
    <source>
        <dbReference type="ARBA" id="ARBA00022808"/>
    </source>
</evidence>
<organism evidence="6">
    <name type="scientific">marine metagenome</name>
    <dbReference type="NCBI Taxonomy" id="408172"/>
    <lineage>
        <taxon>unclassified sequences</taxon>
        <taxon>metagenomes</taxon>
        <taxon>ecological metagenomes</taxon>
    </lineage>
</organism>
<evidence type="ECO:0000256" key="4">
    <source>
        <dbReference type="ARBA" id="ARBA00023239"/>
    </source>
</evidence>
<sequence length="507" mass="55405">MSALSITSKTCSLDYFLSCLNGQIKVRLDSDSRKSIQQSHKVFLELLNNGEKIYGVTTGFGDLSSISIDDNDQKKLQLNLLRSHATGVGKSFDSGVTRVIMLLKLLNWSKGVSGVRTKLVQLLKELLNHDILPVIPRQGSVGASGDLAPLAHMALPLIGEGLVNFQERIMPAMLAMKEVGLEPIVLEPKEGLSLINGTQVSTAIAIKACLEAENVLKVADLSGAISVEASLSSRSVFRSEIHKLKDHPGQRIVASNIWNLLDKSEIVLSHKNCDKMQDPYSFRCIPHVHGISRENYQCVKKIVENEASSVSDNPLIMPNGKILNSGHFHAESIAQAMDNLAIAIAEIGSIAERRIHYFMKGVGDSVPPFIASNPGLESGFMTAHVTAASLVSENKVLTHPASVDSISTSGGQEDFVSMAPWAGRKCLRVIDNVRNILSIELLASTTINELFHAPLKTANAFLPVFKLMKKHVHYSKTDRPLHSDIKVINDLIKSKQILKCVKNYDID</sequence>
<dbReference type="FunFam" id="1.10.275.10:FF:000005">
    <property type="entry name" value="Histidine ammonia-lyase"/>
    <property type="match status" value="1"/>
</dbReference>
<dbReference type="GO" id="GO:0005737">
    <property type="term" value="C:cytoplasm"/>
    <property type="evidence" value="ECO:0007669"/>
    <property type="project" value="InterPro"/>
</dbReference>
<dbReference type="UniPathway" id="UPA00379">
    <property type="reaction ID" value="UER00549"/>
</dbReference>
<evidence type="ECO:0000313" key="6">
    <source>
        <dbReference type="EMBL" id="SUZ70103.1"/>
    </source>
</evidence>
<evidence type="ECO:0000256" key="1">
    <source>
        <dbReference type="ARBA" id="ARBA00005113"/>
    </source>
</evidence>
<evidence type="ECO:0000256" key="5">
    <source>
        <dbReference type="ARBA" id="ARBA00049269"/>
    </source>
</evidence>
<proteinExistence type="predicted"/>
<dbReference type="GO" id="GO:0019556">
    <property type="term" value="P:L-histidine catabolic process to glutamate and formamide"/>
    <property type="evidence" value="ECO:0007669"/>
    <property type="project" value="UniProtKB-UniPathway"/>
</dbReference>
<comment type="pathway">
    <text evidence="1">Amino-acid degradation; L-histidine degradation into L-glutamate; N-formimidoyl-L-glutamate from L-histidine: step 1/3.</text>
</comment>
<dbReference type="EMBL" id="UINC01001081">
    <property type="protein sequence ID" value="SUZ70103.1"/>
    <property type="molecule type" value="Genomic_DNA"/>
</dbReference>
<dbReference type="Gene3D" id="1.20.200.10">
    <property type="entry name" value="Fumarase/aspartase (Central domain)"/>
    <property type="match status" value="1"/>
</dbReference>
<dbReference type="NCBIfam" id="NF006871">
    <property type="entry name" value="PRK09367.1"/>
    <property type="match status" value="1"/>
</dbReference>
<keyword evidence="3" id="KW-0369">Histidine metabolism</keyword>
<protein>
    <recommendedName>
        <fullName evidence="2">histidine ammonia-lyase</fullName>
        <ecNumber evidence="2">4.3.1.3</ecNumber>
    </recommendedName>
</protein>
<dbReference type="InterPro" id="IPR008948">
    <property type="entry name" value="L-Aspartase-like"/>
</dbReference>
<evidence type="ECO:0000256" key="2">
    <source>
        <dbReference type="ARBA" id="ARBA00012994"/>
    </source>
</evidence>
<dbReference type="SUPFAM" id="SSF48557">
    <property type="entry name" value="L-aspartase-like"/>
    <property type="match status" value="1"/>
</dbReference>
<name>A0A381PXH0_9ZZZZ</name>
<dbReference type="GO" id="GO:0004397">
    <property type="term" value="F:histidine ammonia-lyase activity"/>
    <property type="evidence" value="ECO:0007669"/>
    <property type="project" value="UniProtKB-EC"/>
</dbReference>
<dbReference type="EC" id="4.3.1.3" evidence="2"/>
<dbReference type="PANTHER" id="PTHR10362">
    <property type="entry name" value="HISTIDINE AMMONIA-LYASE"/>
    <property type="match status" value="1"/>
</dbReference>
<dbReference type="PROSITE" id="PS00488">
    <property type="entry name" value="PAL_HISTIDASE"/>
    <property type="match status" value="1"/>
</dbReference>
<gene>
    <name evidence="6" type="ORF">METZ01_LOCUS22957</name>
</gene>
<accession>A0A381PXH0</accession>
<comment type="catalytic activity">
    <reaction evidence="5">
        <text>L-histidine = trans-urocanate + NH4(+)</text>
        <dbReference type="Rhea" id="RHEA:21232"/>
        <dbReference type="ChEBI" id="CHEBI:17771"/>
        <dbReference type="ChEBI" id="CHEBI:28938"/>
        <dbReference type="ChEBI" id="CHEBI:57595"/>
        <dbReference type="EC" id="4.3.1.3"/>
    </reaction>
</comment>
<dbReference type="GO" id="GO:0019557">
    <property type="term" value="P:L-histidine catabolic process to glutamate and formate"/>
    <property type="evidence" value="ECO:0007669"/>
    <property type="project" value="UniProtKB-UniPathway"/>
</dbReference>